<dbReference type="Pfam" id="PF14923">
    <property type="entry name" value="CCDC142"/>
    <property type="match status" value="1"/>
</dbReference>
<proteinExistence type="predicted"/>
<dbReference type="PANTHER" id="PTHR21436:SF2">
    <property type="entry name" value="COILED-COIL DOMAIN-CONTAINING PROTEIN 142"/>
    <property type="match status" value="1"/>
</dbReference>
<dbReference type="Proteomes" id="UP000281406">
    <property type="component" value="Unassembled WGS sequence"/>
</dbReference>
<name>A0A3N0ZAX7_ANAGA</name>
<dbReference type="InterPro" id="IPR055350">
    <property type="entry name" value="CCDC142_C"/>
</dbReference>
<reference evidence="2 3" key="1">
    <citation type="submission" date="2018-10" db="EMBL/GenBank/DDBJ databases">
        <title>Genome assembly for a Yunnan-Guizhou Plateau 3E fish, Anabarilius grahami (Regan), and its evolutionary and genetic applications.</title>
        <authorList>
            <person name="Jiang W."/>
        </authorList>
    </citation>
    <scope>NUCLEOTIDE SEQUENCE [LARGE SCALE GENOMIC DNA]</scope>
    <source>
        <strain evidence="2">AG-KIZ</strain>
        <tissue evidence="2">Muscle</tissue>
    </source>
</reference>
<keyword evidence="3" id="KW-1185">Reference proteome</keyword>
<comment type="caution">
    <text evidence="2">The sequence shown here is derived from an EMBL/GenBank/DDBJ whole genome shotgun (WGS) entry which is preliminary data.</text>
</comment>
<dbReference type="EMBL" id="RJVU01000233">
    <property type="protein sequence ID" value="ROL55531.1"/>
    <property type="molecule type" value="Genomic_DNA"/>
</dbReference>
<feature type="domain" description="Coiled-coil protein 142 C-terminal" evidence="1">
    <location>
        <begin position="483"/>
        <end position="926"/>
    </location>
</feature>
<dbReference type="AlphaFoldDB" id="A0A3N0ZAX7"/>
<protein>
    <submittedName>
        <fullName evidence="2">Coiled-coil domain-containing protein 142</fullName>
    </submittedName>
</protein>
<evidence type="ECO:0000259" key="1">
    <source>
        <dbReference type="Pfam" id="PF14923"/>
    </source>
</evidence>
<dbReference type="PANTHER" id="PTHR21436">
    <property type="entry name" value="COILED-COIL DOMAIN-CONTAINING PROTEIN 142"/>
    <property type="match status" value="1"/>
</dbReference>
<gene>
    <name evidence="2" type="ORF">DPX16_8379</name>
</gene>
<accession>A0A3N0ZAX7</accession>
<evidence type="ECO:0000313" key="2">
    <source>
        <dbReference type="EMBL" id="ROL55531.1"/>
    </source>
</evidence>
<dbReference type="InterPro" id="IPR026700">
    <property type="entry name" value="CCDC142"/>
</dbReference>
<organism evidence="2 3">
    <name type="scientific">Anabarilius grahami</name>
    <name type="common">Kanglang fish</name>
    <name type="synonym">Barilius grahami</name>
    <dbReference type="NCBI Taxonomy" id="495550"/>
    <lineage>
        <taxon>Eukaryota</taxon>
        <taxon>Metazoa</taxon>
        <taxon>Chordata</taxon>
        <taxon>Craniata</taxon>
        <taxon>Vertebrata</taxon>
        <taxon>Euteleostomi</taxon>
        <taxon>Actinopterygii</taxon>
        <taxon>Neopterygii</taxon>
        <taxon>Teleostei</taxon>
        <taxon>Ostariophysi</taxon>
        <taxon>Cypriniformes</taxon>
        <taxon>Xenocyprididae</taxon>
        <taxon>Xenocypridinae</taxon>
        <taxon>Xenocypridinae incertae sedis</taxon>
        <taxon>Anabarilius</taxon>
    </lineage>
</organism>
<dbReference type="OrthoDB" id="6579237at2759"/>
<sequence>MFCVFLQRRSSDPSEILPEEYISNDKYDASWYQGPFTKSLQRAEALFRNRFNPSLKWFMGQKGKDGSWDSESESIASCSSRNVRRLGQALQSLGSQCHMLRDPASGGRLLGCVTGLSSSEEEEEYFYHHPQAAAFSQHYSQLQQLMEQRAQLLFLHEYARRTHAATCFVTQLGSVLERTRLLLVDRGQPNSSWNLSLGALCREMQVHVNHWDLLWSKARADRRLRRVLFSRTETLASMRRTLHLLGFQALRLMERCIHTALSALAAAQPDRVPRDALVDLLCAVELHNQISEDKRSSQLVLSLLQTGDGPTTFPVEQLMTILAQSQARKAAEHLYTWSSQQSNLLHMASQPKSHFNLRLLSSPTINIHTVQLEAAVDDADVPRTPLHSLWSSNLPFASFISRDRECLDTLFQVLVTSTNLLAPHFPQKPADLEDSMVICRRVSEGEERHLNRPRMTCRTLNVAAMDLRRSDACVKLFCHYKVLLWREFGKAVVRHFCYQPYSSTLGSVSQWNDEMLLLLVSWLRHSYVEDLVPEECKESLSSFCSYILSTAAFTRWDQMMCVSLGSGLKEKCVPAVKQERCAVRTATMDLILQLFPPLHTVLQLLQHPDIEPGDRESRSLRERHLGLLCRSVVTVQSSTVWVMSKAYQFLASWSISKFLLVTQGDLKDLKESVESLVHLTRAVGRDSDQPLIIQQTASLSQALTHLQAFSDLVLRNFSMDCKRMSVEIFEQTMPSAKHWRISHKTELPSSPSDYAASAAQSVIGQVLEGVQTLPEDARIPALAEAMTAFMEAWMEHILKQKIKFSIQGALQLKQDFDLIRDLIRSEEYSLSEELHQKLLSLRVFYQVDNAIVCLLQQPMAKPYLPSRPNSAQVMDQAAGSLNNLESMDIQAACQQALTRAESTLTPELLPSTPPESYLAVAQQEWLDLRIHSGSRWKLPVLQCFTKSEP</sequence>
<evidence type="ECO:0000313" key="3">
    <source>
        <dbReference type="Proteomes" id="UP000281406"/>
    </source>
</evidence>